<dbReference type="AlphaFoldDB" id="A0A9W5RED5"/>
<dbReference type="Pfam" id="PF11181">
    <property type="entry name" value="YflT"/>
    <property type="match status" value="1"/>
</dbReference>
<feature type="domain" description="General stress protein 17M-like" evidence="3">
    <location>
        <begin position="20"/>
        <end position="87"/>
    </location>
</feature>
<evidence type="ECO:0000256" key="1">
    <source>
        <dbReference type="SAM" id="MobiDB-lite"/>
    </source>
</evidence>
<dbReference type="InterPro" id="IPR025889">
    <property type="entry name" value="GSP17M-like_dom"/>
</dbReference>
<comment type="caution">
    <text evidence="4">The sequence shown here is derived from an EMBL/GenBank/DDBJ whole genome shotgun (WGS) entry which is preliminary data.</text>
</comment>
<dbReference type="Proteomes" id="UP000014387">
    <property type="component" value="Unassembled WGS sequence"/>
</dbReference>
<sequence length="262" mass="27580">MKPIEAISATGLPTPAQGTEVASYRTYAEAQAAVDHLSDQAFDVRGLAIVGTDLQLVERITGRLTWGKVLWDGFLSGIWLGLFIGLFSALWSPNASVAIVLVGMAMGAVFGMTLASVPYAFTRGKRDFTSATQVVASRYAILAKEGAVDFRQVLRSTPGNLTRDPQPTHAVEDLSKPSAFGSRPGEQPKYGVRLSPSEREAHQARMQAGENVSAPVASSPEPVVPKSPAPADPVEPTSGAASEPEGSVPAQQPGESGDNPNR</sequence>
<feature type="compositionally biased region" description="Polar residues" evidence="1">
    <location>
        <begin position="249"/>
        <end position="262"/>
    </location>
</feature>
<feature type="transmembrane region" description="Helical" evidence="2">
    <location>
        <begin position="69"/>
        <end position="91"/>
    </location>
</feature>
<evidence type="ECO:0000256" key="2">
    <source>
        <dbReference type="SAM" id="Phobius"/>
    </source>
</evidence>
<feature type="transmembrane region" description="Helical" evidence="2">
    <location>
        <begin position="97"/>
        <end position="121"/>
    </location>
</feature>
<reference evidence="4 5" key="1">
    <citation type="submission" date="2013-05" db="EMBL/GenBank/DDBJ databases">
        <title>The Genome Sequence of Actinomyces europaeus ACS-120-V-COL10B.</title>
        <authorList>
            <consortium name="The Broad Institute Genomics Platform"/>
            <person name="Earl A."/>
            <person name="Ward D."/>
            <person name="Feldgarden M."/>
            <person name="Gevers D."/>
            <person name="Saerens B."/>
            <person name="Vaneechoutte M."/>
            <person name="Walker B."/>
            <person name="Young S."/>
            <person name="Zeng Q."/>
            <person name="Gargeya S."/>
            <person name="Fitzgerald M."/>
            <person name="Haas B."/>
            <person name="Abouelleil A."/>
            <person name="Allen A.W."/>
            <person name="Alvarado L."/>
            <person name="Arachchi H.M."/>
            <person name="Berlin A.M."/>
            <person name="Chapman S.B."/>
            <person name="Gainer-Dewar J."/>
            <person name="Goldberg J."/>
            <person name="Griggs A."/>
            <person name="Gujja S."/>
            <person name="Hansen M."/>
            <person name="Howarth C."/>
            <person name="Imamovic A."/>
            <person name="Ireland A."/>
            <person name="Larimer J."/>
            <person name="McCowan C."/>
            <person name="Murphy C."/>
            <person name="Pearson M."/>
            <person name="Poon T.W."/>
            <person name="Priest M."/>
            <person name="Roberts A."/>
            <person name="Saif S."/>
            <person name="Shea T."/>
            <person name="Sisk P."/>
            <person name="Sykes S."/>
            <person name="Wortman J."/>
            <person name="Nusbaum C."/>
            <person name="Birren B."/>
        </authorList>
    </citation>
    <scope>NUCLEOTIDE SEQUENCE [LARGE SCALE GENOMIC DNA]</scope>
    <source>
        <strain evidence="4 5">ACS-120-V-Col10b</strain>
    </source>
</reference>
<proteinExistence type="predicted"/>
<gene>
    <name evidence="4" type="ORF">HMPREF9238_00664</name>
</gene>
<accession>A0A9W5RED5</accession>
<keyword evidence="2" id="KW-0472">Membrane</keyword>
<evidence type="ECO:0000313" key="4">
    <source>
        <dbReference type="EMBL" id="EPD30909.1"/>
    </source>
</evidence>
<keyword evidence="5" id="KW-1185">Reference proteome</keyword>
<dbReference type="EMBL" id="AGWN01000001">
    <property type="protein sequence ID" value="EPD30909.1"/>
    <property type="molecule type" value="Genomic_DNA"/>
</dbReference>
<dbReference type="RefSeq" id="WP_016444021.1">
    <property type="nucleotide sequence ID" value="NZ_KE150266.1"/>
</dbReference>
<dbReference type="OrthoDB" id="3381462at2"/>
<evidence type="ECO:0000259" key="3">
    <source>
        <dbReference type="Pfam" id="PF11181"/>
    </source>
</evidence>
<evidence type="ECO:0000313" key="5">
    <source>
        <dbReference type="Proteomes" id="UP000014387"/>
    </source>
</evidence>
<protein>
    <recommendedName>
        <fullName evidence="3">General stress protein 17M-like domain-containing protein</fullName>
    </recommendedName>
</protein>
<feature type="compositionally biased region" description="Low complexity" evidence="1">
    <location>
        <begin position="212"/>
        <end position="221"/>
    </location>
</feature>
<keyword evidence="2" id="KW-1133">Transmembrane helix</keyword>
<feature type="region of interest" description="Disordered" evidence="1">
    <location>
        <begin position="157"/>
        <end position="262"/>
    </location>
</feature>
<keyword evidence="2" id="KW-0812">Transmembrane</keyword>
<name>A0A9W5RED5_9ACTO</name>
<organism evidence="4 5">
    <name type="scientific">Gleimia europaea ACS-120-V-Col10b</name>
    <dbReference type="NCBI Taxonomy" id="883069"/>
    <lineage>
        <taxon>Bacteria</taxon>
        <taxon>Bacillati</taxon>
        <taxon>Actinomycetota</taxon>
        <taxon>Actinomycetes</taxon>
        <taxon>Actinomycetales</taxon>
        <taxon>Actinomycetaceae</taxon>
        <taxon>Gleimia</taxon>
    </lineage>
</organism>
<feature type="compositionally biased region" description="Pro residues" evidence="1">
    <location>
        <begin position="222"/>
        <end position="233"/>
    </location>
</feature>